<evidence type="ECO:0000313" key="1">
    <source>
        <dbReference type="EMBL" id="AGG66199.1"/>
    </source>
</evidence>
<organism evidence="1 2">
    <name type="scientific">Corynebacterium callunae DSM 20147</name>
    <dbReference type="NCBI Taxonomy" id="1121353"/>
    <lineage>
        <taxon>Bacteria</taxon>
        <taxon>Bacillati</taxon>
        <taxon>Actinomycetota</taxon>
        <taxon>Actinomycetes</taxon>
        <taxon>Mycobacteriales</taxon>
        <taxon>Corynebacteriaceae</taxon>
        <taxon>Corynebacterium</taxon>
    </lineage>
</organism>
<dbReference type="PATRIC" id="fig|1121353.3.peg.774"/>
<dbReference type="AlphaFoldDB" id="M1UJY9"/>
<name>M1UJY9_9CORY</name>
<evidence type="ECO:0000313" key="2">
    <source>
        <dbReference type="Proteomes" id="UP000011760"/>
    </source>
</evidence>
<dbReference type="eggNOG" id="ENOG5031QCT">
    <property type="taxonomic scope" value="Bacteria"/>
</dbReference>
<sequence length="154" mass="18077">MLLLMNLPRFVEFMDKKLHIIETENIYVEAGQQKYAHLNVISAWDDGLIYQMVIRVDAGTVQRFVGYSSSADRNLREFGEASDDYAGLEDFLSQHIRRESMYGDFILRRLEESPDEIVWRYPEPNDETPSTLKELFALKDKENIWFSSNFQPTN</sequence>
<accession>M1UJY9</accession>
<dbReference type="KEGG" id="ccn:H924_03765"/>
<dbReference type="Proteomes" id="UP000011760">
    <property type="component" value="Chromosome"/>
</dbReference>
<keyword evidence="2" id="KW-1185">Reference proteome</keyword>
<dbReference type="EMBL" id="CP004354">
    <property type="protein sequence ID" value="AGG66199.1"/>
    <property type="molecule type" value="Genomic_DNA"/>
</dbReference>
<protein>
    <submittedName>
        <fullName evidence="1">Uncharacterized protein</fullName>
    </submittedName>
</protein>
<proteinExistence type="predicted"/>
<dbReference type="HOGENOM" id="CLU_1701284_0_0_11"/>
<reference evidence="1 2" key="1">
    <citation type="submission" date="2013-02" db="EMBL/GenBank/DDBJ databases">
        <title>The complete genome sequence of Corynebacterium callunae DSM 20147.</title>
        <authorList>
            <person name="Ruckert C."/>
            <person name="Albersmeier A."/>
            <person name="Kalinowski J."/>
        </authorList>
    </citation>
    <scope>NUCLEOTIDE SEQUENCE [LARGE SCALE GENOMIC DNA]</scope>
    <source>
        <strain evidence="1 2">DSM 20147</strain>
    </source>
</reference>
<gene>
    <name evidence="1" type="ORF">H924_03765</name>
</gene>